<dbReference type="InterPro" id="IPR013320">
    <property type="entry name" value="ConA-like_dom_sf"/>
</dbReference>
<dbReference type="InterPro" id="IPR000757">
    <property type="entry name" value="Beta-glucanase-like"/>
</dbReference>
<dbReference type="PANTHER" id="PTHR10963:SF60">
    <property type="entry name" value="GRAM-NEGATIVE BACTERIA-BINDING PROTEIN 1-RELATED"/>
    <property type="match status" value="1"/>
</dbReference>
<reference evidence="2" key="1">
    <citation type="submission" date="2017-09" db="EMBL/GenBank/DDBJ databases">
        <title>Complete Genome Sequence of ansamitocin-producing Bacterium Actinosynnema pretiosum X47.</title>
        <authorList>
            <person name="Cao G."/>
            <person name="Zong G."/>
            <person name="Zhong C."/>
            <person name="Fu J."/>
        </authorList>
    </citation>
    <scope>NUCLEOTIDE SEQUENCE [LARGE SCALE GENOMIC DNA]</scope>
    <source>
        <strain evidence="2">X47</strain>
    </source>
</reference>
<evidence type="ECO:0000313" key="2">
    <source>
        <dbReference type="EMBL" id="ATE54498.1"/>
    </source>
</evidence>
<dbReference type="GO" id="GO:0004553">
    <property type="term" value="F:hydrolase activity, hydrolyzing O-glycosyl compounds"/>
    <property type="evidence" value="ECO:0007669"/>
    <property type="project" value="InterPro"/>
</dbReference>
<evidence type="ECO:0000259" key="1">
    <source>
        <dbReference type="PROSITE" id="PS51762"/>
    </source>
</evidence>
<sequence>MDTLDQPGALPTSPHWRTLWQDDFAGPPGAPLDHDRWKVVTGKPWASGLESYADDTDHLSLDGQGRLRMTATHTEDEGYVSAWIETAREDFVPRPGGALKVEAVVRTAPGLGLDCAMFAWAKGMRHLGDTEPLQGWYLSGELDVFEVVNSEPSEVYGVVHSPECHQLPSLGMGAATRTPDGSPLSDDFHTYSVVWTRGPDSLTWYLDGREYLRLTPEDTTEKGWLFNQEVFFGLLVVIGSPGGPVLPGDPDPAAFPTTMLVDRVTVAELELPA</sequence>
<accession>A0A290Z674</accession>
<dbReference type="Gene3D" id="2.60.120.200">
    <property type="match status" value="1"/>
</dbReference>
<dbReference type="InterPro" id="IPR050546">
    <property type="entry name" value="Glycosyl_Hydrlase_16"/>
</dbReference>
<dbReference type="AlphaFoldDB" id="A0A290Z674"/>
<dbReference type="SUPFAM" id="SSF49899">
    <property type="entry name" value="Concanavalin A-like lectins/glucanases"/>
    <property type="match status" value="1"/>
</dbReference>
<feature type="domain" description="GH16" evidence="1">
    <location>
        <begin position="22"/>
        <end position="272"/>
    </location>
</feature>
<protein>
    <recommendedName>
        <fullName evidence="1">GH16 domain-containing protein</fullName>
    </recommendedName>
</protein>
<dbReference type="PROSITE" id="PS51762">
    <property type="entry name" value="GH16_2"/>
    <property type="match status" value="1"/>
</dbReference>
<name>A0A290Z674_9PSEU</name>
<evidence type="ECO:0000313" key="3">
    <source>
        <dbReference type="Proteomes" id="UP000218505"/>
    </source>
</evidence>
<dbReference type="RefSeq" id="WP_096493702.1">
    <property type="nucleotide sequence ID" value="NZ_CP023445.1"/>
</dbReference>
<proteinExistence type="predicted"/>
<dbReference type="KEGG" id="apre:CNX65_15355"/>
<keyword evidence="3" id="KW-1185">Reference proteome</keyword>
<dbReference type="PANTHER" id="PTHR10963">
    <property type="entry name" value="GLYCOSYL HYDROLASE-RELATED"/>
    <property type="match status" value="1"/>
</dbReference>
<dbReference type="GO" id="GO:0005975">
    <property type="term" value="P:carbohydrate metabolic process"/>
    <property type="evidence" value="ECO:0007669"/>
    <property type="project" value="InterPro"/>
</dbReference>
<dbReference type="EMBL" id="CP023445">
    <property type="protein sequence ID" value="ATE54498.1"/>
    <property type="molecule type" value="Genomic_DNA"/>
</dbReference>
<gene>
    <name evidence="2" type="ORF">CNX65_15355</name>
</gene>
<organism evidence="2 3">
    <name type="scientific">Actinosynnema pretiosum</name>
    <dbReference type="NCBI Taxonomy" id="42197"/>
    <lineage>
        <taxon>Bacteria</taxon>
        <taxon>Bacillati</taxon>
        <taxon>Actinomycetota</taxon>
        <taxon>Actinomycetes</taxon>
        <taxon>Pseudonocardiales</taxon>
        <taxon>Pseudonocardiaceae</taxon>
        <taxon>Actinosynnema</taxon>
    </lineage>
</organism>
<dbReference type="Proteomes" id="UP000218505">
    <property type="component" value="Chromosome"/>
</dbReference>
<dbReference type="Pfam" id="PF00722">
    <property type="entry name" value="Glyco_hydro_16"/>
    <property type="match status" value="1"/>
</dbReference>